<evidence type="ECO:0000313" key="3">
    <source>
        <dbReference type="Proteomes" id="UP000287651"/>
    </source>
</evidence>
<feature type="compositionally biased region" description="Polar residues" evidence="1">
    <location>
        <begin position="38"/>
        <end position="55"/>
    </location>
</feature>
<comment type="caution">
    <text evidence="2">The sequence shown here is derived from an EMBL/GenBank/DDBJ whole genome shotgun (WGS) entry which is preliminary data.</text>
</comment>
<name>A0A426X1G6_ENSVE</name>
<evidence type="ECO:0000256" key="1">
    <source>
        <dbReference type="SAM" id="MobiDB-lite"/>
    </source>
</evidence>
<accession>A0A426X1G6</accession>
<gene>
    <name evidence="2" type="ORF">B296_00055508</name>
</gene>
<dbReference type="AlphaFoldDB" id="A0A426X1G6"/>
<dbReference type="Proteomes" id="UP000287651">
    <property type="component" value="Unassembled WGS sequence"/>
</dbReference>
<feature type="region of interest" description="Disordered" evidence="1">
    <location>
        <begin position="1"/>
        <end position="83"/>
    </location>
</feature>
<organism evidence="2 3">
    <name type="scientific">Ensete ventricosum</name>
    <name type="common">Abyssinian banana</name>
    <name type="synonym">Musa ensete</name>
    <dbReference type="NCBI Taxonomy" id="4639"/>
    <lineage>
        <taxon>Eukaryota</taxon>
        <taxon>Viridiplantae</taxon>
        <taxon>Streptophyta</taxon>
        <taxon>Embryophyta</taxon>
        <taxon>Tracheophyta</taxon>
        <taxon>Spermatophyta</taxon>
        <taxon>Magnoliopsida</taxon>
        <taxon>Liliopsida</taxon>
        <taxon>Zingiberales</taxon>
        <taxon>Musaceae</taxon>
        <taxon>Ensete</taxon>
    </lineage>
</organism>
<feature type="non-terminal residue" evidence="2">
    <location>
        <position position="1"/>
    </location>
</feature>
<reference evidence="2 3" key="1">
    <citation type="journal article" date="2014" name="Agronomy (Basel)">
        <title>A Draft Genome Sequence for Ensete ventricosum, the Drought-Tolerant Tree Against Hunger.</title>
        <authorList>
            <person name="Harrison J."/>
            <person name="Moore K.A."/>
            <person name="Paszkiewicz K."/>
            <person name="Jones T."/>
            <person name="Grant M."/>
            <person name="Ambacheew D."/>
            <person name="Muzemil S."/>
            <person name="Studholme D.J."/>
        </authorList>
    </citation>
    <scope>NUCLEOTIDE SEQUENCE [LARGE SCALE GENOMIC DNA]</scope>
</reference>
<sequence>ISRDDANHHPTYPLVSTDVGVPTVKHPSVDAPTIERPSATSTTESSPIDANSRSATGGGGIVPSSDQGYVGKPEAGSPFVPEI</sequence>
<proteinExistence type="predicted"/>
<evidence type="ECO:0000313" key="2">
    <source>
        <dbReference type="EMBL" id="RRT33317.1"/>
    </source>
</evidence>
<protein>
    <submittedName>
        <fullName evidence="2">Uncharacterized protein</fullName>
    </submittedName>
</protein>
<dbReference type="EMBL" id="AMZH03029333">
    <property type="protein sequence ID" value="RRT33317.1"/>
    <property type="molecule type" value="Genomic_DNA"/>
</dbReference>